<dbReference type="GO" id="GO:0005743">
    <property type="term" value="C:mitochondrial inner membrane"/>
    <property type="evidence" value="ECO:0007669"/>
    <property type="project" value="UniProtKB-SubCell"/>
</dbReference>
<dbReference type="GO" id="GO:0005507">
    <property type="term" value="F:copper ion binding"/>
    <property type="evidence" value="ECO:0007669"/>
    <property type="project" value="InterPro"/>
</dbReference>
<geneLocation type="mitochondrion" evidence="6"/>
<keyword evidence="3" id="KW-0812">Transmembrane</keyword>
<dbReference type="FunFam" id="2.60.370.10:FF:000001">
    <property type="entry name" value="COX11 cytochrome c oxidase assembly homolog"/>
    <property type="match status" value="1"/>
</dbReference>
<dbReference type="PIRSF" id="PIRSF005413">
    <property type="entry name" value="COX11"/>
    <property type="match status" value="1"/>
</dbReference>
<keyword evidence="4" id="KW-1133">Transmembrane helix</keyword>
<gene>
    <name evidence="6" type="primary">cox11</name>
</gene>
<keyword evidence="5" id="KW-0472">Membrane</keyword>
<evidence type="ECO:0000313" key="6">
    <source>
        <dbReference type="EMBL" id="AGH24218.1"/>
    </source>
</evidence>
<evidence type="ECO:0000256" key="2">
    <source>
        <dbReference type="ARBA" id="ARBA00004243"/>
    </source>
</evidence>
<dbReference type="Pfam" id="PF04442">
    <property type="entry name" value="CtaG_Cox11"/>
    <property type="match status" value="1"/>
</dbReference>
<dbReference type="AlphaFoldDB" id="M4QL95"/>
<dbReference type="HAMAP" id="MF_00155">
    <property type="entry name" value="CtaG"/>
    <property type="match status" value="1"/>
</dbReference>
<dbReference type="SUPFAM" id="SSF110111">
    <property type="entry name" value="Ctag/Cox11"/>
    <property type="match status" value="1"/>
</dbReference>
<evidence type="ECO:0000256" key="4">
    <source>
        <dbReference type="ARBA" id="ARBA00022989"/>
    </source>
</evidence>
<accession>M4QL95</accession>
<comment type="subcellular location">
    <subcellularLocation>
        <location evidence="2">Mitochondrion inner membrane</location>
        <topology evidence="2">Single-pass membrane protein</topology>
        <orientation evidence="2">Intermembrane side</orientation>
    </subcellularLocation>
</comment>
<sequence length="189" mass="21439">MTSSKKSIFLLLVGGIFFMFGLSYASVPLYQIFCQMTGIGGTTQKAQEISLSHLQTNDDLFKDTSLLDNRMITVHFSASVSNTMPWKFEPLQKEMKVMAGETALAFYKAENPTDKATIGVSTYNVNPPQMGIYFNKIQCFCFEEQRLKSHETIDMPVFFFLDPDLLDDPLMSDIDHVTLSYTFFQVAED</sequence>
<name>M4QL95_JAKLI</name>
<protein>
    <submittedName>
        <fullName evidence="6">Heme biosynthesis protein</fullName>
    </submittedName>
</protein>
<evidence type="ECO:0000256" key="3">
    <source>
        <dbReference type="ARBA" id="ARBA00022692"/>
    </source>
</evidence>
<dbReference type="GeneID" id="15333156"/>
<dbReference type="InterPro" id="IPR023471">
    <property type="entry name" value="CtaG/Cox11_dom_sf"/>
</dbReference>
<evidence type="ECO:0000256" key="1">
    <source>
        <dbReference type="ARBA" id="ARBA00004007"/>
    </source>
</evidence>
<organism evidence="6">
    <name type="scientific">Jakoba libera</name>
    <name type="common">Flagellate</name>
    <name type="synonym">Cryptobia libera</name>
    <dbReference type="NCBI Taxonomy" id="143017"/>
    <lineage>
        <taxon>Eukaryota</taxon>
        <taxon>Discoba</taxon>
        <taxon>Jakobida</taxon>
        <taxon>Histionina</taxon>
        <taxon>Jakobidae</taxon>
        <taxon>Jakoba</taxon>
    </lineage>
</organism>
<dbReference type="PANTHER" id="PTHR21320">
    <property type="entry name" value="CYTOCHROME C OXIDASE ASSEMBLY PROTEIN COX11-RELATED"/>
    <property type="match status" value="1"/>
</dbReference>
<dbReference type="PANTHER" id="PTHR21320:SF3">
    <property type="entry name" value="CYTOCHROME C OXIDASE ASSEMBLY PROTEIN COX11, MITOCHONDRIAL-RELATED"/>
    <property type="match status" value="1"/>
</dbReference>
<dbReference type="Gene3D" id="2.60.370.10">
    <property type="entry name" value="Ctag/Cox11"/>
    <property type="match status" value="1"/>
</dbReference>
<reference evidence="6" key="2">
    <citation type="journal article" date="2006" name="RNA">
        <title>Hybrid E. coli--Mitochondrial ribonuclease P RNAs are catalytically active.</title>
        <authorList>
            <person name="Seif E."/>
            <person name="Cadieux A."/>
            <person name="Lang B.F."/>
        </authorList>
    </citation>
    <scope>NUCLEOTIDE SEQUENCE</scope>
    <source>
        <strain evidence="6">ATCC 50422</strain>
    </source>
</reference>
<dbReference type="NCBIfam" id="NF003465">
    <property type="entry name" value="PRK05089.1"/>
    <property type="match status" value="1"/>
</dbReference>
<proteinExistence type="inferred from homology"/>
<dbReference type="InterPro" id="IPR007533">
    <property type="entry name" value="Cyt_c_oxidase_assmbl_CtaG"/>
</dbReference>
<reference evidence="6" key="3">
    <citation type="journal article" date="2013" name="Genome Biol. Evol.">
        <title>Strikingly bacteria-like and gene-rich mitochondrial genomes throughout jakobid protists.</title>
        <authorList>
            <person name="Burger G."/>
            <person name="Gray M.W."/>
            <person name="Forget L."/>
            <person name="Lang B.F."/>
        </authorList>
    </citation>
    <scope>NUCLEOTIDE SEQUENCE</scope>
    <source>
        <strain evidence="6">ATCC 50422</strain>
    </source>
</reference>
<keyword evidence="6" id="KW-0496">Mitochondrion</keyword>
<dbReference type="EMBL" id="KC353355">
    <property type="protein sequence ID" value="AGH24218.1"/>
    <property type="molecule type" value="Genomic_DNA"/>
</dbReference>
<evidence type="ECO:0000256" key="5">
    <source>
        <dbReference type="ARBA" id="ARBA00023136"/>
    </source>
</evidence>
<dbReference type="RefSeq" id="YP_007890724.1">
    <property type="nucleotide sequence ID" value="NC_021127.1"/>
</dbReference>
<reference evidence="6" key="1">
    <citation type="journal article" date="2004" name="RNA">
        <title>Mitochondrial 3' tRNA editing in the jakobid Seculamonas ecuadoriensis: a novel mechanism and implications for tRNA processing.</title>
        <authorList>
            <person name="Leigh J."/>
            <person name="Lang B.F."/>
        </authorList>
    </citation>
    <scope>NUCLEOTIDE SEQUENCE</scope>
    <source>
        <strain evidence="6">ATCC 50422</strain>
    </source>
</reference>
<comment type="function">
    <text evidence="1">Exerts its effect at some terminal stage of cytochrome c oxidase synthesis, probably by being involved in the insertion of the copper B into subunit I.</text>
</comment>